<comment type="subcellular location">
    <subcellularLocation>
        <location evidence="2">Cell membrane</location>
        <topology evidence="2">Multi-pass membrane protein</topology>
    </subcellularLocation>
</comment>
<keyword evidence="5" id="KW-0597">Phosphoprotein</keyword>
<evidence type="ECO:0000256" key="11">
    <source>
        <dbReference type="ARBA" id="ARBA00022989"/>
    </source>
</evidence>
<dbReference type="InterPro" id="IPR003661">
    <property type="entry name" value="HisK_dim/P_dom"/>
</dbReference>
<dbReference type="InterPro" id="IPR005467">
    <property type="entry name" value="His_kinase_dom"/>
</dbReference>
<dbReference type="Gene3D" id="1.10.287.130">
    <property type="match status" value="1"/>
</dbReference>
<evidence type="ECO:0000256" key="4">
    <source>
        <dbReference type="ARBA" id="ARBA00022475"/>
    </source>
</evidence>
<dbReference type="Gene3D" id="3.30.565.10">
    <property type="entry name" value="Histidine kinase-like ATPase, C-terminal domain"/>
    <property type="match status" value="1"/>
</dbReference>
<keyword evidence="6 17" id="KW-0808">Transferase</keyword>
<evidence type="ECO:0000256" key="12">
    <source>
        <dbReference type="ARBA" id="ARBA00023012"/>
    </source>
</evidence>
<dbReference type="SUPFAM" id="SSF55874">
    <property type="entry name" value="ATPase domain of HSP90 chaperone/DNA topoisomerase II/histidine kinase"/>
    <property type="match status" value="1"/>
</dbReference>
<evidence type="ECO:0000256" key="10">
    <source>
        <dbReference type="ARBA" id="ARBA00022840"/>
    </source>
</evidence>
<keyword evidence="12" id="KW-0902">Two-component regulatory system</keyword>
<dbReference type="AlphaFoldDB" id="A0A4U9R5V5"/>
<evidence type="ECO:0000256" key="8">
    <source>
        <dbReference type="ARBA" id="ARBA00022741"/>
    </source>
</evidence>
<organism evidence="17 18">
    <name type="scientific">Hathewaya histolytica</name>
    <name type="common">Clostridium histolyticum</name>
    <dbReference type="NCBI Taxonomy" id="1498"/>
    <lineage>
        <taxon>Bacteria</taxon>
        <taxon>Bacillati</taxon>
        <taxon>Bacillota</taxon>
        <taxon>Clostridia</taxon>
        <taxon>Eubacteriales</taxon>
        <taxon>Clostridiaceae</taxon>
        <taxon>Hathewaya</taxon>
    </lineage>
</organism>
<dbReference type="KEGG" id="hhw:NCTC503_00975"/>
<evidence type="ECO:0000313" key="18">
    <source>
        <dbReference type="Proteomes" id="UP000308489"/>
    </source>
</evidence>
<evidence type="ECO:0000256" key="6">
    <source>
        <dbReference type="ARBA" id="ARBA00022679"/>
    </source>
</evidence>
<dbReference type="Pfam" id="PF02518">
    <property type="entry name" value="HATPase_c"/>
    <property type="match status" value="1"/>
</dbReference>
<keyword evidence="13 14" id="KW-0472">Membrane</keyword>
<dbReference type="PANTHER" id="PTHR45528">
    <property type="entry name" value="SENSOR HISTIDINE KINASE CPXA"/>
    <property type="match status" value="1"/>
</dbReference>
<dbReference type="SMART" id="SM00388">
    <property type="entry name" value="HisKA"/>
    <property type="match status" value="1"/>
</dbReference>
<proteinExistence type="predicted"/>
<dbReference type="InterPro" id="IPR003594">
    <property type="entry name" value="HATPase_dom"/>
</dbReference>
<evidence type="ECO:0000259" key="16">
    <source>
        <dbReference type="PROSITE" id="PS50885"/>
    </source>
</evidence>
<dbReference type="GO" id="GO:0005524">
    <property type="term" value="F:ATP binding"/>
    <property type="evidence" value="ECO:0007669"/>
    <property type="project" value="UniProtKB-KW"/>
</dbReference>
<dbReference type="SMART" id="SM00387">
    <property type="entry name" value="HATPase_c"/>
    <property type="match status" value="1"/>
</dbReference>
<sequence>MRVKSKGRILNSLFKSKKMSNQLMINYILFLVVFFLMLFLSLTIVFGYYILRYDTEFKNKILAQDIIKEDYRDIKGGEITKNGGYIEIIDNDMKIIKREGSNKKVGYKYSYSELQSLLSNSNKKNNYFYSYEVSSNKKFTLLIALPKNFSYNVLTSNYVINRGDNGKGELSKVKKSLYGIIITVFLISTIILYSKLTSRTFVEPLKMLLIGVNRVKNGDYSARVTLDLKNEIGELADAFNLMTTRVQEEIDLRRKSESDRKKMVLDISHDLKNPLTSILGYSEYLLKNNNISEVEKERVLRIINSNTKRSNELIEDLFQFSQVEDPRFSINLENGDICEFLREIIADNIPMMEEKGMEYEFCIDEEDVFINFDRKKLSRALNNIIYNSIKYNKPGVKIKIILENLSKKVKIVIEDDGIGIPNEFHDTIFEPFVRVDSARNSKTGGTGLGLAITKKIIEKHGGEIFLDYNKKGCTFVIYLNKN</sequence>
<dbReference type="CDD" id="cd00082">
    <property type="entry name" value="HisKA"/>
    <property type="match status" value="1"/>
</dbReference>
<feature type="domain" description="Histidine kinase" evidence="15">
    <location>
        <begin position="266"/>
        <end position="482"/>
    </location>
</feature>
<dbReference type="Pfam" id="PF00512">
    <property type="entry name" value="HisKA"/>
    <property type="match status" value="1"/>
</dbReference>
<dbReference type="SUPFAM" id="SSF47384">
    <property type="entry name" value="Homodimeric domain of signal transducing histidine kinase"/>
    <property type="match status" value="1"/>
</dbReference>
<gene>
    <name evidence="17" type="primary">yycG</name>
    <name evidence="17" type="ORF">NCTC503_00975</name>
</gene>
<keyword evidence="8" id="KW-0547">Nucleotide-binding</keyword>
<dbReference type="Pfam" id="PF00672">
    <property type="entry name" value="HAMP"/>
    <property type="match status" value="1"/>
</dbReference>
<dbReference type="CDD" id="cd00075">
    <property type="entry name" value="HATPase"/>
    <property type="match status" value="1"/>
</dbReference>
<dbReference type="InterPro" id="IPR004358">
    <property type="entry name" value="Sig_transdc_His_kin-like_C"/>
</dbReference>
<dbReference type="GO" id="GO:0000155">
    <property type="term" value="F:phosphorelay sensor kinase activity"/>
    <property type="evidence" value="ECO:0007669"/>
    <property type="project" value="InterPro"/>
</dbReference>
<dbReference type="SUPFAM" id="SSF158472">
    <property type="entry name" value="HAMP domain-like"/>
    <property type="match status" value="1"/>
</dbReference>
<evidence type="ECO:0000256" key="14">
    <source>
        <dbReference type="SAM" id="Phobius"/>
    </source>
</evidence>
<comment type="catalytic activity">
    <reaction evidence="1">
        <text>ATP + protein L-histidine = ADP + protein N-phospho-L-histidine.</text>
        <dbReference type="EC" id="2.7.13.3"/>
    </reaction>
</comment>
<reference evidence="17 18" key="1">
    <citation type="submission" date="2019-05" db="EMBL/GenBank/DDBJ databases">
        <authorList>
            <consortium name="Pathogen Informatics"/>
        </authorList>
    </citation>
    <scope>NUCLEOTIDE SEQUENCE [LARGE SCALE GENOMIC DNA]</scope>
    <source>
        <strain evidence="17 18">NCTC503</strain>
    </source>
</reference>
<evidence type="ECO:0000256" key="7">
    <source>
        <dbReference type="ARBA" id="ARBA00022692"/>
    </source>
</evidence>
<keyword evidence="11 14" id="KW-1133">Transmembrane helix</keyword>
<evidence type="ECO:0000256" key="13">
    <source>
        <dbReference type="ARBA" id="ARBA00023136"/>
    </source>
</evidence>
<evidence type="ECO:0000256" key="5">
    <source>
        <dbReference type="ARBA" id="ARBA00022553"/>
    </source>
</evidence>
<feature type="transmembrane region" description="Helical" evidence="14">
    <location>
        <begin position="24"/>
        <end position="51"/>
    </location>
</feature>
<evidence type="ECO:0000256" key="3">
    <source>
        <dbReference type="ARBA" id="ARBA00012438"/>
    </source>
</evidence>
<dbReference type="PROSITE" id="PS50885">
    <property type="entry name" value="HAMP"/>
    <property type="match status" value="1"/>
</dbReference>
<dbReference type="InterPro" id="IPR003660">
    <property type="entry name" value="HAMP_dom"/>
</dbReference>
<dbReference type="FunFam" id="3.30.565.10:FF:000006">
    <property type="entry name" value="Sensor histidine kinase WalK"/>
    <property type="match status" value="1"/>
</dbReference>
<keyword evidence="4" id="KW-1003">Cell membrane</keyword>
<dbReference type="PANTHER" id="PTHR45528:SF1">
    <property type="entry name" value="SENSOR HISTIDINE KINASE CPXA"/>
    <property type="match status" value="1"/>
</dbReference>
<keyword evidence="10" id="KW-0067">ATP-binding</keyword>
<evidence type="ECO:0000313" key="17">
    <source>
        <dbReference type="EMBL" id="VTQ86735.1"/>
    </source>
</evidence>
<keyword evidence="18" id="KW-1185">Reference proteome</keyword>
<dbReference type="Proteomes" id="UP000308489">
    <property type="component" value="Chromosome 1"/>
</dbReference>
<evidence type="ECO:0000256" key="1">
    <source>
        <dbReference type="ARBA" id="ARBA00000085"/>
    </source>
</evidence>
<dbReference type="PROSITE" id="PS50109">
    <property type="entry name" value="HIS_KIN"/>
    <property type="match status" value="1"/>
</dbReference>
<protein>
    <recommendedName>
        <fullName evidence="3">histidine kinase</fullName>
        <ecNumber evidence="3">2.7.13.3</ecNumber>
    </recommendedName>
</protein>
<dbReference type="InterPro" id="IPR036097">
    <property type="entry name" value="HisK_dim/P_sf"/>
</dbReference>
<dbReference type="OrthoDB" id="335833at2"/>
<feature type="domain" description="HAMP" evidence="16">
    <location>
        <begin position="199"/>
        <end position="251"/>
    </location>
</feature>
<keyword evidence="7 14" id="KW-0812">Transmembrane</keyword>
<evidence type="ECO:0000256" key="9">
    <source>
        <dbReference type="ARBA" id="ARBA00022777"/>
    </source>
</evidence>
<dbReference type="GO" id="GO:0005886">
    <property type="term" value="C:plasma membrane"/>
    <property type="evidence" value="ECO:0007669"/>
    <property type="project" value="UniProtKB-SubCell"/>
</dbReference>
<dbReference type="InterPro" id="IPR036890">
    <property type="entry name" value="HATPase_C_sf"/>
</dbReference>
<name>A0A4U9R5V5_HATHI</name>
<dbReference type="Gene3D" id="6.10.340.10">
    <property type="match status" value="1"/>
</dbReference>
<feature type="transmembrane region" description="Helical" evidence="14">
    <location>
        <begin position="177"/>
        <end position="196"/>
    </location>
</feature>
<evidence type="ECO:0000259" key="15">
    <source>
        <dbReference type="PROSITE" id="PS50109"/>
    </source>
</evidence>
<dbReference type="SMART" id="SM00304">
    <property type="entry name" value="HAMP"/>
    <property type="match status" value="1"/>
</dbReference>
<dbReference type="EMBL" id="LR590481">
    <property type="protein sequence ID" value="VTQ86735.1"/>
    <property type="molecule type" value="Genomic_DNA"/>
</dbReference>
<dbReference type="RefSeq" id="WP_138209682.1">
    <property type="nucleotide sequence ID" value="NZ_CBCRUQ010000004.1"/>
</dbReference>
<dbReference type="EC" id="2.7.13.3" evidence="3"/>
<evidence type="ECO:0000256" key="2">
    <source>
        <dbReference type="ARBA" id="ARBA00004651"/>
    </source>
</evidence>
<dbReference type="PRINTS" id="PR00344">
    <property type="entry name" value="BCTRLSENSOR"/>
</dbReference>
<dbReference type="InterPro" id="IPR050398">
    <property type="entry name" value="HssS/ArlS-like"/>
</dbReference>
<keyword evidence="9 17" id="KW-0418">Kinase</keyword>
<accession>A0A4U9R5V5</accession>
<dbReference type="CDD" id="cd06225">
    <property type="entry name" value="HAMP"/>
    <property type="match status" value="1"/>
</dbReference>